<dbReference type="AlphaFoldDB" id="A0A173LKP2"/>
<name>A0A173LKP2_9ACTN</name>
<reference evidence="12 13" key="1">
    <citation type="submission" date="2016-06" db="EMBL/GenBank/DDBJ databases">
        <title>Complete genome sequence of a saline-alkali tolerant type strain Dietzia timorensis ID05-A0528T.</title>
        <authorList>
            <person name="Wu X."/>
        </authorList>
    </citation>
    <scope>NUCLEOTIDE SEQUENCE [LARGE SCALE GENOMIC DNA]</scope>
    <source>
        <strain evidence="12 13">ID05-A0528</strain>
    </source>
</reference>
<dbReference type="Proteomes" id="UP000186104">
    <property type="component" value="Chromosome"/>
</dbReference>
<dbReference type="GO" id="GO:0004177">
    <property type="term" value="F:aminopeptidase activity"/>
    <property type="evidence" value="ECO:0007669"/>
    <property type="project" value="UniProtKB-UniRule"/>
</dbReference>
<evidence type="ECO:0000256" key="2">
    <source>
        <dbReference type="ARBA" id="ARBA00004496"/>
    </source>
</evidence>
<feature type="active site" evidence="9">
    <location>
        <position position="289"/>
    </location>
</feature>
<feature type="active site" description="Nucleophile" evidence="9">
    <location>
        <position position="117"/>
    </location>
</feature>
<dbReference type="Pfam" id="PF00561">
    <property type="entry name" value="Abhydrolase_1"/>
    <property type="match status" value="1"/>
</dbReference>
<evidence type="ECO:0000313" key="12">
    <source>
        <dbReference type="EMBL" id="ANI92088.1"/>
    </source>
</evidence>
<comment type="catalytic activity">
    <reaction evidence="1 8 10">
        <text>Release of N-terminal proline from a peptide.</text>
        <dbReference type="EC" id="3.4.11.5"/>
    </reaction>
</comment>
<dbReference type="PANTHER" id="PTHR43722">
    <property type="entry name" value="PROLINE IMINOPEPTIDASE"/>
    <property type="match status" value="1"/>
</dbReference>
<dbReference type="KEGG" id="dtm:BJL86_1306"/>
<keyword evidence="4 8" id="KW-0031">Aminopeptidase</keyword>
<protein>
    <recommendedName>
        <fullName evidence="8 10">Proline iminopeptidase</fullName>
        <shortName evidence="8">PIP</shortName>
        <ecNumber evidence="8 10">3.4.11.5</ecNumber>
    </recommendedName>
    <alternativeName>
        <fullName evidence="8">Prolyl aminopeptidase</fullName>
    </alternativeName>
</protein>
<organism evidence="12 13">
    <name type="scientific">Dietzia timorensis</name>
    <dbReference type="NCBI Taxonomy" id="499555"/>
    <lineage>
        <taxon>Bacteria</taxon>
        <taxon>Bacillati</taxon>
        <taxon>Actinomycetota</taxon>
        <taxon>Actinomycetes</taxon>
        <taxon>Mycobacteriales</taxon>
        <taxon>Dietziaceae</taxon>
        <taxon>Dietzia</taxon>
    </lineage>
</organism>
<comment type="similarity">
    <text evidence="3 8 10">Belongs to the peptidase S33 family.</text>
</comment>
<dbReference type="PRINTS" id="PR00793">
    <property type="entry name" value="PROAMNOPTASE"/>
</dbReference>
<dbReference type="InterPro" id="IPR002410">
    <property type="entry name" value="Peptidase_S33"/>
</dbReference>
<dbReference type="SUPFAM" id="SSF53474">
    <property type="entry name" value="alpha/beta-Hydrolases"/>
    <property type="match status" value="1"/>
</dbReference>
<feature type="domain" description="AB hydrolase-1" evidence="11">
    <location>
        <begin position="38"/>
        <end position="318"/>
    </location>
</feature>
<dbReference type="PRINTS" id="PR00111">
    <property type="entry name" value="ABHYDROLASE"/>
</dbReference>
<dbReference type="PANTHER" id="PTHR43722:SF1">
    <property type="entry name" value="PROLINE IMINOPEPTIDASE"/>
    <property type="match status" value="1"/>
</dbReference>
<dbReference type="PIRSF" id="PIRSF006431">
    <property type="entry name" value="Pept_S33"/>
    <property type="match status" value="1"/>
</dbReference>
<dbReference type="EC" id="3.4.11.5" evidence="8 10"/>
<evidence type="ECO:0000313" key="13">
    <source>
        <dbReference type="Proteomes" id="UP000186104"/>
    </source>
</evidence>
<keyword evidence="6 8" id="KW-0645">Protease</keyword>
<sequence length="339" mass="37353">MSELRTPYPAIEPYDTGMLRVPDGNELYYEQVGNPDGKPVVFIHGGPGGGCQPEHRRMFDPNAYRIVLFDQRGCGRSTPHIADGADLEHNTTWNLVDDIEALRGHLGIDAWQVFGGSWGSTLGLAYAQAHPERVTEIVLRGIFLCRPLEIDWFYRGGAAHLFPDEWEGYLSVLGPEARGDGLRTFSAPGFDHVARYHELLASDDPAVALEAAHAWTTWEKNTSHLVNNPDDGGDAASADPAEADRFALAFARIENHYFFHDAFLADRPLLDGMDAIAHIPGVIVHGRYDVVCPVTNAFELAAMWPAAELHISPEAGHAMAEPMTTHHLLTATDRFRPDA</sequence>
<dbReference type="EMBL" id="CP015961">
    <property type="protein sequence ID" value="ANI92088.1"/>
    <property type="molecule type" value="Genomic_DNA"/>
</dbReference>
<dbReference type="GO" id="GO:0005737">
    <property type="term" value="C:cytoplasm"/>
    <property type="evidence" value="ECO:0007669"/>
    <property type="project" value="UniProtKB-SubCell"/>
</dbReference>
<keyword evidence="7 8" id="KW-0378">Hydrolase</keyword>
<dbReference type="NCBIfam" id="TIGR01249">
    <property type="entry name" value="pro_imino_pep_1"/>
    <property type="match status" value="1"/>
</dbReference>
<feature type="active site" description="Proton donor" evidence="9">
    <location>
        <position position="317"/>
    </location>
</feature>
<evidence type="ECO:0000256" key="7">
    <source>
        <dbReference type="ARBA" id="ARBA00022801"/>
    </source>
</evidence>
<gene>
    <name evidence="12" type="ORF">BJL86_1306</name>
</gene>
<evidence type="ECO:0000256" key="4">
    <source>
        <dbReference type="ARBA" id="ARBA00022438"/>
    </source>
</evidence>
<dbReference type="InterPro" id="IPR029058">
    <property type="entry name" value="AB_hydrolase_fold"/>
</dbReference>
<evidence type="ECO:0000256" key="8">
    <source>
        <dbReference type="PIRNR" id="PIRNR006431"/>
    </source>
</evidence>
<evidence type="ECO:0000259" key="11">
    <source>
        <dbReference type="Pfam" id="PF00561"/>
    </source>
</evidence>
<dbReference type="InterPro" id="IPR000073">
    <property type="entry name" value="AB_hydrolase_1"/>
</dbReference>
<proteinExistence type="inferred from homology"/>
<evidence type="ECO:0000256" key="1">
    <source>
        <dbReference type="ARBA" id="ARBA00001585"/>
    </source>
</evidence>
<dbReference type="STRING" id="499555.BJL86_1306"/>
<evidence type="ECO:0000256" key="5">
    <source>
        <dbReference type="ARBA" id="ARBA00022490"/>
    </source>
</evidence>
<dbReference type="GO" id="GO:0006508">
    <property type="term" value="P:proteolysis"/>
    <property type="evidence" value="ECO:0007669"/>
    <property type="project" value="UniProtKB-KW"/>
</dbReference>
<evidence type="ECO:0000256" key="3">
    <source>
        <dbReference type="ARBA" id="ARBA00010088"/>
    </source>
</evidence>
<dbReference type="Gene3D" id="3.40.50.1820">
    <property type="entry name" value="alpha/beta hydrolase"/>
    <property type="match status" value="1"/>
</dbReference>
<dbReference type="InterPro" id="IPR005944">
    <property type="entry name" value="Pro_iminopeptidase"/>
</dbReference>
<comment type="subcellular location">
    <subcellularLocation>
        <location evidence="2 8">Cytoplasm</location>
    </subcellularLocation>
</comment>
<keyword evidence="5 8" id="KW-0963">Cytoplasm</keyword>
<evidence type="ECO:0000256" key="6">
    <source>
        <dbReference type="ARBA" id="ARBA00022670"/>
    </source>
</evidence>
<keyword evidence="13" id="KW-1185">Reference proteome</keyword>
<accession>A0A173LKP2</accession>
<evidence type="ECO:0000256" key="10">
    <source>
        <dbReference type="RuleBase" id="RU003421"/>
    </source>
</evidence>
<evidence type="ECO:0000256" key="9">
    <source>
        <dbReference type="PIRSR" id="PIRSR006431-1"/>
    </source>
</evidence>